<protein>
    <submittedName>
        <fullName evidence="2">Porin</fullName>
    </submittedName>
</protein>
<feature type="signal peptide" evidence="1">
    <location>
        <begin position="1"/>
        <end position="21"/>
    </location>
</feature>
<dbReference type="InterPro" id="IPR023614">
    <property type="entry name" value="Porin_dom_sf"/>
</dbReference>
<feature type="chain" id="PRO_5047332230" evidence="1">
    <location>
        <begin position="22"/>
        <end position="416"/>
    </location>
</feature>
<evidence type="ECO:0000313" key="2">
    <source>
        <dbReference type="EMBL" id="MCL2912450.1"/>
    </source>
</evidence>
<sequence>MSRYMLLCLSLLLPWSEVALAEPDVKFSGFGNIGVIHNDSRVLGFHRDYTMEASGHGWSANVDSMMGLQLNARFNNHFDAMVQVLLMDRVSDDLEDALEWAFIRYQPNEQWSFRAGRLGLDLYMLSEYKDVSYAYLWARPVPEFYSVISSTTRYNGLDITYSRHLNDYMFEARLAYGNNNSDLAGADQTVNIELDAIGALTLSLSSHDWLWRLAFARSDISGNNPEADALLSMIESVPATLWPAGRSIAADIRYKNRISEYYAAGARYDSGHWLIQSELGYTDTNWQPLQPYISGYISIGRRVEDFTFYGVYAGVRHTENTPEVEPPLIQPFLPPEQQMQLSALHQAAEHAYQSSRQQQHTFSAGVRWDFAEDFALKLQWDYVNIGDQGSALWVREAPESQDQRVQLFSINLSFVF</sequence>
<accession>A0ABT0N277</accession>
<gene>
    <name evidence="2" type="ORF">L2725_01405</name>
</gene>
<dbReference type="RefSeq" id="WP_249247272.1">
    <property type="nucleotide sequence ID" value="NZ_JAKIKT010000001.1"/>
</dbReference>
<evidence type="ECO:0000313" key="3">
    <source>
        <dbReference type="Proteomes" id="UP001202831"/>
    </source>
</evidence>
<dbReference type="EMBL" id="JAKIKT010000001">
    <property type="protein sequence ID" value="MCL2912450.1"/>
    <property type="molecule type" value="Genomic_DNA"/>
</dbReference>
<proteinExistence type="predicted"/>
<reference evidence="2 3" key="1">
    <citation type="submission" date="2022-01" db="EMBL/GenBank/DDBJ databases">
        <title>Whole genome-based taxonomy of the Shewanellaceae.</title>
        <authorList>
            <person name="Martin-Rodriguez A.J."/>
        </authorList>
    </citation>
    <scope>NUCLEOTIDE SEQUENCE [LARGE SCALE GENOMIC DNA]</scope>
    <source>
        <strain evidence="2 3">DSM 21332</strain>
    </source>
</reference>
<dbReference type="Gene3D" id="2.40.160.10">
    <property type="entry name" value="Porin"/>
    <property type="match status" value="1"/>
</dbReference>
<dbReference type="SUPFAM" id="SSF56935">
    <property type="entry name" value="Porins"/>
    <property type="match status" value="1"/>
</dbReference>
<keyword evidence="3" id="KW-1185">Reference proteome</keyword>
<evidence type="ECO:0000256" key="1">
    <source>
        <dbReference type="SAM" id="SignalP"/>
    </source>
</evidence>
<organism evidence="2 3">
    <name type="scientific">Shewanella corallii</name>
    <dbReference type="NCBI Taxonomy" id="560080"/>
    <lineage>
        <taxon>Bacteria</taxon>
        <taxon>Pseudomonadati</taxon>
        <taxon>Pseudomonadota</taxon>
        <taxon>Gammaproteobacteria</taxon>
        <taxon>Alteromonadales</taxon>
        <taxon>Shewanellaceae</taxon>
        <taxon>Shewanella</taxon>
    </lineage>
</organism>
<dbReference type="Proteomes" id="UP001202831">
    <property type="component" value="Unassembled WGS sequence"/>
</dbReference>
<keyword evidence="1" id="KW-0732">Signal</keyword>
<comment type="caution">
    <text evidence="2">The sequence shown here is derived from an EMBL/GenBank/DDBJ whole genome shotgun (WGS) entry which is preliminary data.</text>
</comment>
<name>A0ABT0N277_9GAMM</name>